<organism evidence="4 5">
    <name type="scientific">Streptomyces cacaoi</name>
    <dbReference type="NCBI Taxonomy" id="1898"/>
    <lineage>
        <taxon>Bacteria</taxon>
        <taxon>Bacillati</taxon>
        <taxon>Actinomycetota</taxon>
        <taxon>Actinomycetes</taxon>
        <taxon>Kitasatosporales</taxon>
        <taxon>Streptomycetaceae</taxon>
        <taxon>Streptomyces</taxon>
    </lineage>
</organism>
<feature type="compositionally biased region" description="Low complexity" evidence="2">
    <location>
        <begin position="64"/>
        <end position="88"/>
    </location>
</feature>
<comment type="caution">
    <text evidence="4">The sequence shown here is derived from an EMBL/GenBank/DDBJ whole genome shotgun (WGS) entry which is preliminary data.</text>
</comment>
<evidence type="ECO:0000313" key="4">
    <source>
        <dbReference type="EMBL" id="GEB52163.1"/>
    </source>
</evidence>
<reference evidence="4 5" key="1">
    <citation type="submission" date="2019-06" db="EMBL/GenBank/DDBJ databases">
        <title>Whole genome shotgun sequence of Streptomyces cacaoi subsp. cacaoi NBRC 12748.</title>
        <authorList>
            <person name="Hosoyama A."/>
            <person name="Uohara A."/>
            <person name="Ohji S."/>
            <person name="Ichikawa N."/>
        </authorList>
    </citation>
    <scope>NUCLEOTIDE SEQUENCE [LARGE SCALE GENOMIC DNA]</scope>
    <source>
        <strain evidence="4 5">NBRC 12748</strain>
    </source>
</reference>
<sequence length="341" mass="35774">MDGDTDEGSSPSANRRRFAEAAREERPDLALLCLLICVEAAQSPGPAAGLSPGRSRPGTPPARTADGAGETATEGTEATESTGATGAAEGIGGGGGADPGARLVDTAQAELDRLSGLLPYQRGRSPRQWAEALRHLLGTRLGFHGTAADYRRLDASLLDAVLRRRRGLPILLSVVWTEVARRAGAPVYGVALPGHFVVGFGDPSGDHVLADPFDGGSTLSDSGLDALVAGATGGRGRVSAASLQPAGPLETVLRVLNNIRAWAGGRPEQSATHLWAVELSLLLPHHPGRLRYERAQLLVERGEFLRGAREMEEYAEVVAAMEPNAAETMRRAARAARARLN</sequence>
<name>A0A4Y3R5T4_STRCI</name>
<evidence type="ECO:0000313" key="5">
    <source>
        <dbReference type="Proteomes" id="UP000319210"/>
    </source>
</evidence>
<feature type="compositionally biased region" description="Gly residues" evidence="2">
    <location>
        <begin position="89"/>
        <end position="98"/>
    </location>
</feature>
<dbReference type="Pfam" id="PF13369">
    <property type="entry name" value="Transglut_core2"/>
    <property type="match status" value="1"/>
</dbReference>
<dbReference type="Proteomes" id="UP000319210">
    <property type="component" value="Unassembled WGS sequence"/>
</dbReference>
<accession>A0A4Y3R5T4</accession>
<dbReference type="PANTHER" id="PTHR31350:SF21">
    <property type="entry name" value="F-BOX ONLY PROTEIN 21"/>
    <property type="match status" value="1"/>
</dbReference>
<evidence type="ECO:0000259" key="3">
    <source>
        <dbReference type="Pfam" id="PF13369"/>
    </source>
</evidence>
<dbReference type="RefSeq" id="WP_086815674.1">
    <property type="nucleotide sequence ID" value="NZ_BJMM01000028.1"/>
</dbReference>
<evidence type="ECO:0000256" key="1">
    <source>
        <dbReference type="ARBA" id="ARBA00007100"/>
    </source>
</evidence>
<feature type="domain" description="Protein SirB1 N-terminal" evidence="3">
    <location>
        <begin position="109"/>
        <end position="257"/>
    </location>
</feature>
<comment type="similarity">
    <text evidence="1">Belongs to the UPF0162 family.</text>
</comment>
<feature type="region of interest" description="Disordered" evidence="2">
    <location>
        <begin position="1"/>
        <end position="23"/>
    </location>
</feature>
<evidence type="ECO:0000256" key="2">
    <source>
        <dbReference type="SAM" id="MobiDB-lite"/>
    </source>
</evidence>
<dbReference type="PANTHER" id="PTHR31350">
    <property type="entry name" value="SI:DKEY-261L7.2"/>
    <property type="match status" value="1"/>
</dbReference>
<dbReference type="AlphaFoldDB" id="A0A4Y3R5T4"/>
<protein>
    <recommendedName>
        <fullName evidence="3">Protein SirB1 N-terminal domain-containing protein</fullName>
    </recommendedName>
</protein>
<gene>
    <name evidence="4" type="ORF">SCA03_47140</name>
</gene>
<dbReference type="InterPro" id="IPR032698">
    <property type="entry name" value="SirB1_N"/>
</dbReference>
<feature type="region of interest" description="Disordered" evidence="2">
    <location>
        <begin position="44"/>
        <end position="101"/>
    </location>
</feature>
<dbReference type="EMBL" id="BJMM01000028">
    <property type="protein sequence ID" value="GEB52163.1"/>
    <property type="molecule type" value="Genomic_DNA"/>
</dbReference>
<proteinExistence type="inferred from homology"/>
<keyword evidence="5" id="KW-1185">Reference proteome</keyword>